<evidence type="ECO:0000313" key="2">
    <source>
        <dbReference type="EMBL" id="MCQ4838792.1"/>
    </source>
</evidence>
<proteinExistence type="predicted"/>
<dbReference type="CDD" id="cd02199">
    <property type="entry name" value="YjgF_YER057c_UK114_like_1"/>
    <property type="match status" value="1"/>
</dbReference>
<dbReference type="PANTHER" id="PTHR43760">
    <property type="entry name" value="ENDORIBONUCLEASE-RELATED"/>
    <property type="match status" value="1"/>
</dbReference>
<keyword evidence="3" id="KW-1185">Reference proteome</keyword>
<dbReference type="PANTHER" id="PTHR43760:SF1">
    <property type="entry name" value="ENDORIBONUCLEASE L-PSP_CHORISMATE MUTASE-LIKE DOMAIN-CONTAINING PROTEIN"/>
    <property type="match status" value="1"/>
</dbReference>
<reference evidence="2 3" key="1">
    <citation type="submission" date="2022-06" db="EMBL/GenBank/DDBJ databases">
        <title>Isolation of gut microbiota from human fecal samples.</title>
        <authorList>
            <person name="Pamer E.G."/>
            <person name="Barat B."/>
            <person name="Waligurski E."/>
            <person name="Medina S."/>
            <person name="Paddock L."/>
            <person name="Mostad J."/>
        </authorList>
    </citation>
    <scope>NUCLEOTIDE SEQUENCE [LARGE SCALE GENOMIC DNA]</scope>
    <source>
        <strain evidence="2 3">DFI.9.73</strain>
    </source>
</reference>
<name>A0ABT1RVU6_9FIRM</name>
<dbReference type="GeneID" id="90531686"/>
<sequence>MGRIEEKLKEMGLALPTPPAKGGVYAPAKCFGDNLVYISGCGPSTDGTPITGKLGEAVTEEQGYLYARNSMLNVLAVLKREIGDLDRVKSAVKVTCFVASVPEFYNQPQVANGGTQLLIDLFGQEVGAPTRSAIGLSVLPGNMPVETEAIFEVE</sequence>
<dbReference type="Pfam" id="PF14588">
    <property type="entry name" value="YjgF_endoribonc"/>
    <property type="match status" value="1"/>
</dbReference>
<dbReference type="Proteomes" id="UP001524473">
    <property type="component" value="Unassembled WGS sequence"/>
</dbReference>
<evidence type="ECO:0000259" key="1">
    <source>
        <dbReference type="Pfam" id="PF14588"/>
    </source>
</evidence>
<gene>
    <name evidence="2" type="ORF">NE695_02555</name>
</gene>
<dbReference type="SUPFAM" id="SSF55298">
    <property type="entry name" value="YjgF-like"/>
    <property type="match status" value="1"/>
</dbReference>
<feature type="domain" description="Endoribonuclease L-PSP/chorismate mutase-like" evidence="1">
    <location>
        <begin position="6"/>
        <end position="141"/>
    </location>
</feature>
<organism evidence="2 3">
    <name type="scientific">Neglectibacter timonensis</name>
    <dbReference type="NCBI Taxonomy" id="1776382"/>
    <lineage>
        <taxon>Bacteria</taxon>
        <taxon>Bacillati</taxon>
        <taxon>Bacillota</taxon>
        <taxon>Clostridia</taxon>
        <taxon>Eubacteriales</taxon>
        <taxon>Oscillospiraceae</taxon>
        <taxon>Neglectibacter</taxon>
    </lineage>
</organism>
<comment type="caution">
    <text evidence="2">The sequence shown here is derived from an EMBL/GenBank/DDBJ whole genome shotgun (WGS) entry which is preliminary data.</text>
</comment>
<dbReference type="InterPro" id="IPR035959">
    <property type="entry name" value="RutC-like_sf"/>
</dbReference>
<dbReference type="InterPro" id="IPR013813">
    <property type="entry name" value="Endoribo_LPSP/chorism_mut-like"/>
</dbReference>
<dbReference type="RefSeq" id="WP_082942075.1">
    <property type="nucleotide sequence ID" value="NZ_CABKVV010000012.1"/>
</dbReference>
<evidence type="ECO:0000313" key="3">
    <source>
        <dbReference type="Proteomes" id="UP001524473"/>
    </source>
</evidence>
<dbReference type="Gene3D" id="3.30.1330.40">
    <property type="entry name" value="RutC-like"/>
    <property type="match status" value="1"/>
</dbReference>
<dbReference type="EMBL" id="JANFZH010000004">
    <property type="protein sequence ID" value="MCQ4838792.1"/>
    <property type="molecule type" value="Genomic_DNA"/>
</dbReference>
<accession>A0ABT1RVU6</accession>
<protein>
    <submittedName>
        <fullName evidence="2">RidA family protein</fullName>
    </submittedName>
</protein>